<accession>A0A8H8YYX6</accession>
<organism evidence="2 3">
    <name type="scientific">Nitrosomonas nitrosa</name>
    <dbReference type="NCBI Taxonomy" id="52442"/>
    <lineage>
        <taxon>Bacteria</taxon>
        <taxon>Pseudomonadati</taxon>
        <taxon>Pseudomonadota</taxon>
        <taxon>Betaproteobacteria</taxon>
        <taxon>Nitrosomonadales</taxon>
        <taxon>Nitrosomonadaceae</taxon>
        <taxon>Nitrosomonas</taxon>
    </lineage>
</organism>
<sequence length="56" mass="6542">MGFLETAKPTRIHRNSRKHASVDEKINRMKGWSLVLVAEWKPASNQTISMRYGQRE</sequence>
<dbReference type="AlphaFoldDB" id="A0A8H8YYX6"/>
<proteinExistence type="predicted"/>
<dbReference type="EMBL" id="CAJNAP010000009">
    <property type="protein sequence ID" value="CAE6499053.1"/>
    <property type="molecule type" value="Genomic_DNA"/>
</dbReference>
<feature type="region of interest" description="Disordered" evidence="1">
    <location>
        <begin position="1"/>
        <end position="20"/>
    </location>
</feature>
<comment type="caution">
    <text evidence="2">The sequence shown here is derived from an EMBL/GenBank/DDBJ whole genome shotgun (WGS) entry which is preliminary data.</text>
</comment>
<gene>
    <name evidence="2" type="ORF">NMYAN_170036</name>
</gene>
<reference evidence="2" key="1">
    <citation type="submission" date="2021-02" db="EMBL/GenBank/DDBJ databases">
        <authorList>
            <person name="Han P."/>
        </authorList>
    </citation>
    <scope>NUCLEOTIDE SEQUENCE</scope>
    <source>
        <strain evidence="2">Nitrosomonas nitrosa 18-3D</strain>
    </source>
</reference>
<feature type="compositionally biased region" description="Basic residues" evidence="1">
    <location>
        <begin position="10"/>
        <end position="19"/>
    </location>
</feature>
<evidence type="ECO:0000313" key="3">
    <source>
        <dbReference type="Proteomes" id="UP000601736"/>
    </source>
</evidence>
<evidence type="ECO:0000313" key="2">
    <source>
        <dbReference type="EMBL" id="CAE6499053.1"/>
    </source>
</evidence>
<protein>
    <submittedName>
        <fullName evidence="2">Uncharacterized protein</fullName>
    </submittedName>
</protein>
<evidence type="ECO:0000256" key="1">
    <source>
        <dbReference type="SAM" id="MobiDB-lite"/>
    </source>
</evidence>
<name>A0A8H8YYX6_9PROT</name>
<dbReference type="Proteomes" id="UP000601736">
    <property type="component" value="Unassembled WGS sequence"/>
</dbReference>